<evidence type="ECO:0000313" key="3">
    <source>
        <dbReference type="Proteomes" id="UP001230005"/>
    </source>
</evidence>
<dbReference type="Proteomes" id="UP001230005">
    <property type="component" value="Unassembled WGS sequence"/>
</dbReference>
<accession>A0ABT9ZVK8</accession>
<evidence type="ECO:0000313" key="2">
    <source>
        <dbReference type="EMBL" id="MDQ0254155.1"/>
    </source>
</evidence>
<keyword evidence="3" id="KW-1185">Reference proteome</keyword>
<dbReference type="EMBL" id="JAUSUG010000004">
    <property type="protein sequence ID" value="MDQ0254155.1"/>
    <property type="molecule type" value="Genomic_DNA"/>
</dbReference>
<gene>
    <name evidence="2" type="ORF">J2S74_001528</name>
</gene>
<protein>
    <submittedName>
        <fullName evidence="2">Uncharacterized protein</fullName>
    </submittedName>
</protein>
<proteinExistence type="predicted"/>
<reference evidence="2 3" key="1">
    <citation type="submission" date="2023-07" db="EMBL/GenBank/DDBJ databases">
        <title>Genomic Encyclopedia of Type Strains, Phase IV (KMG-IV): sequencing the most valuable type-strain genomes for metagenomic binning, comparative biology and taxonomic classification.</title>
        <authorList>
            <person name="Goeker M."/>
        </authorList>
    </citation>
    <scope>NUCLEOTIDE SEQUENCE [LARGE SCALE GENOMIC DNA]</scope>
    <source>
        <strain evidence="2 3">DSM 9768</strain>
    </source>
</reference>
<keyword evidence="1" id="KW-0175">Coiled coil</keyword>
<feature type="coiled-coil region" evidence="1">
    <location>
        <begin position="19"/>
        <end position="46"/>
    </location>
</feature>
<evidence type="ECO:0000256" key="1">
    <source>
        <dbReference type="SAM" id="Coils"/>
    </source>
</evidence>
<name>A0ABT9ZVK8_9BACI</name>
<organism evidence="2 3">
    <name type="scientific">Evansella vedderi</name>
    <dbReference type="NCBI Taxonomy" id="38282"/>
    <lineage>
        <taxon>Bacteria</taxon>
        <taxon>Bacillati</taxon>
        <taxon>Bacillota</taxon>
        <taxon>Bacilli</taxon>
        <taxon>Bacillales</taxon>
        <taxon>Bacillaceae</taxon>
        <taxon>Evansella</taxon>
    </lineage>
</organism>
<dbReference type="RefSeq" id="WP_307323682.1">
    <property type="nucleotide sequence ID" value="NZ_JAUSUG010000004.1"/>
</dbReference>
<sequence>MEMQNKSSKVVPIFKRIKIKSSSQIIKEMEQVIENYKNRKKGKESKG</sequence>
<comment type="caution">
    <text evidence="2">The sequence shown here is derived from an EMBL/GenBank/DDBJ whole genome shotgun (WGS) entry which is preliminary data.</text>
</comment>